<keyword evidence="3" id="KW-1185">Reference proteome</keyword>
<protein>
    <submittedName>
        <fullName evidence="2">Uncharacterized protein</fullName>
    </submittedName>
</protein>
<feature type="compositionally biased region" description="Basic and acidic residues" evidence="1">
    <location>
        <begin position="76"/>
        <end position="91"/>
    </location>
</feature>
<dbReference type="Proteomes" id="UP000886653">
    <property type="component" value="Unassembled WGS sequence"/>
</dbReference>
<sequence length="91" mass="10208">MTKYVLKARLSKLNQGASVLCKLDRQHVQGELDWSTSEGKTLTFDQNDLIAINKDNRFRIELEAVLVVTKSSVGPSKERKQDGSKNEAARC</sequence>
<accession>A0A9P6TG12</accession>
<feature type="region of interest" description="Disordered" evidence="1">
    <location>
        <begin position="71"/>
        <end position="91"/>
    </location>
</feature>
<evidence type="ECO:0000313" key="3">
    <source>
        <dbReference type="Proteomes" id="UP000886653"/>
    </source>
</evidence>
<evidence type="ECO:0000256" key="1">
    <source>
        <dbReference type="SAM" id="MobiDB-lite"/>
    </source>
</evidence>
<name>A0A9P6TG12_9BASI</name>
<organism evidence="2 3">
    <name type="scientific">Cronartium quercuum f. sp. fusiforme G11</name>
    <dbReference type="NCBI Taxonomy" id="708437"/>
    <lineage>
        <taxon>Eukaryota</taxon>
        <taxon>Fungi</taxon>
        <taxon>Dikarya</taxon>
        <taxon>Basidiomycota</taxon>
        <taxon>Pucciniomycotina</taxon>
        <taxon>Pucciniomycetes</taxon>
        <taxon>Pucciniales</taxon>
        <taxon>Coleosporiaceae</taxon>
        <taxon>Cronartium</taxon>
    </lineage>
</organism>
<evidence type="ECO:0000313" key="2">
    <source>
        <dbReference type="EMBL" id="KAG0151266.1"/>
    </source>
</evidence>
<dbReference type="EMBL" id="MU167214">
    <property type="protein sequence ID" value="KAG0151266.1"/>
    <property type="molecule type" value="Genomic_DNA"/>
</dbReference>
<comment type="caution">
    <text evidence="2">The sequence shown here is derived from an EMBL/GenBank/DDBJ whole genome shotgun (WGS) entry which is preliminary data.</text>
</comment>
<gene>
    <name evidence="2" type="ORF">CROQUDRAFT_651499</name>
</gene>
<proteinExistence type="predicted"/>
<dbReference type="AlphaFoldDB" id="A0A9P6TG12"/>
<reference evidence="2" key="1">
    <citation type="submission" date="2013-11" db="EMBL/GenBank/DDBJ databases">
        <title>Genome sequence of the fusiform rust pathogen reveals effectors for host alternation and coevolution with pine.</title>
        <authorList>
            <consortium name="DOE Joint Genome Institute"/>
            <person name="Smith K."/>
            <person name="Pendleton A."/>
            <person name="Kubisiak T."/>
            <person name="Anderson C."/>
            <person name="Salamov A."/>
            <person name="Aerts A."/>
            <person name="Riley R."/>
            <person name="Clum A."/>
            <person name="Lindquist E."/>
            <person name="Ence D."/>
            <person name="Campbell M."/>
            <person name="Kronenberg Z."/>
            <person name="Feau N."/>
            <person name="Dhillon B."/>
            <person name="Hamelin R."/>
            <person name="Burleigh J."/>
            <person name="Smith J."/>
            <person name="Yandell M."/>
            <person name="Nelson C."/>
            <person name="Grigoriev I."/>
            <person name="Davis J."/>
        </authorList>
    </citation>
    <scope>NUCLEOTIDE SEQUENCE</scope>
    <source>
        <strain evidence="2">G11</strain>
    </source>
</reference>